<gene>
    <name evidence="3" type="ORF">TELCIR_18833</name>
</gene>
<dbReference type="PROSITE" id="PS50994">
    <property type="entry name" value="INTEGRASE"/>
    <property type="match status" value="1"/>
</dbReference>
<dbReference type="PANTHER" id="PTHR37984">
    <property type="entry name" value="PROTEIN CBG26694"/>
    <property type="match status" value="1"/>
</dbReference>
<dbReference type="Gene3D" id="3.30.420.10">
    <property type="entry name" value="Ribonuclease H-like superfamily/Ribonuclease H"/>
    <property type="match status" value="1"/>
</dbReference>
<protein>
    <recommendedName>
        <fullName evidence="2">Integrase catalytic domain-containing protein</fullName>
    </recommendedName>
</protein>
<reference evidence="3 4" key="1">
    <citation type="submission" date="2015-09" db="EMBL/GenBank/DDBJ databases">
        <title>Draft genome of the parasitic nematode Teladorsagia circumcincta isolate WARC Sus (inbred).</title>
        <authorList>
            <person name="Mitreva M."/>
        </authorList>
    </citation>
    <scope>NUCLEOTIDE SEQUENCE [LARGE SCALE GENOMIC DNA]</scope>
    <source>
        <strain evidence="3 4">S</strain>
    </source>
</reference>
<feature type="region of interest" description="Disordered" evidence="1">
    <location>
        <begin position="1"/>
        <end position="25"/>
    </location>
</feature>
<dbReference type="GO" id="GO:0003676">
    <property type="term" value="F:nucleic acid binding"/>
    <property type="evidence" value="ECO:0007669"/>
    <property type="project" value="InterPro"/>
</dbReference>
<dbReference type="EMBL" id="KZ357155">
    <property type="protein sequence ID" value="PIO59695.1"/>
    <property type="molecule type" value="Genomic_DNA"/>
</dbReference>
<organism evidence="3 4">
    <name type="scientific">Teladorsagia circumcincta</name>
    <name type="common">Brown stomach worm</name>
    <name type="synonym">Ostertagia circumcincta</name>
    <dbReference type="NCBI Taxonomy" id="45464"/>
    <lineage>
        <taxon>Eukaryota</taxon>
        <taxon>Metazoa</taxon>
        <taxon>Ecdysozoa</taxon>
        <taxon>Nematoda</taxon>
        <taxon>Chromadorea</taxon>
        <taxon>Rhabditida</taxon>
        <taxon>Rhabditina</taxon>
        <taxon>Rhabditomorpha</taxon>
        <taxon>Strongyloidea</taxon>
        <taxon>Trichostrongylidae</taxon>
        <taxon>Teladorsagia</taxon>
    </lineage>
</organism>
<feature type="domain" description="Integrase catalytic" evidence="2">
    <location>
        <begin position="8"/>
        <end position="146"/>
    </location>
</feature>
<dbReference type="AlphaFoldDB" id="A0A2G9TP31"/>
<dbReference type="OrthoDB" id="5839379at2759"/>
<dbReference type="GO" id="GO:0015074">
    <property type="term" value="P:DNA integration"/>
    <property type="evidence" value="ECO:0007669"/>
    <property type="project" value="InterPro"/>
</dbReference>
<feature type="compositionally biased region" description="Basic and acidic residues" evidence="1">
    <location>
        <begin position="1"/>
        <end position="10"/>
    </location>
</feature>
<evidence type="ECO:0000313" key="3">
    <source>
        <dbReference type="EMBL" id="PIO59695.1"/>
    </source>
</evidence>
<dbReference type="InterPro" id="IPR050951">
    <property type="entry name" value="Retrovirus_Pol_polyprotein"/>
</dbReference>
<proteinExistence type="predicted"/>
<keyword evidence="4" id="KW-1185">Reference proteome</keyword>
<evidence type="ECO:0000313" key="4">
    <source>
        <dbReference type="Proteomes" id="UP000230423"/>
    </source>
</evidence>
<accession>A0A2G9TP31</accession>
<dbReference type="Proteomes" id="UP000230423">
    <property type="component" value="Unassembled WGS sequence"/>
</dbReference>
<dbReference type="InterPro" id="IPR036397">
    <property type="entry name" value="RNaseH_sf"/>
</dbReference>
<dbReference type="SUPFAM" id="SSF53098">
    <property type="entry name" value="Ribonuclease H-like"/>
    <property type="match status" value="1"/>
</dbReference>
<evidence type="ECO:0000259" key="2">
    <source>
        <dbReference type="PROSITE" id="PS50994"/>
    </source>
</evidence>
<sequence>MSEMLSENKNKPNVPPLKPSFSTVGPTSSGHRYKVTVIDQLTRYLGAYVAPNKKDETIAEVLFSKWICEQGRWPDTIMSDRGTEFENATTKALGSIMNLTHRFTKGYCPRENGLTEIINGTISRMLKKKTVVPSEWDKILPQVVYA</sequence>
<name>A0A2G9TP31_TELCI</name>
<dbReference type="PANTHER" id="PTHR37984:SF15">
    <property type="entry name" value="INTEGRASE CATALYTIC DOMAIN-CONTAINING PROTEIN"/>
    <property type="match status" value="1"/>
</dbReference>
<dbReference type="InterPro" id="IPR001584">
    <property type="entry name" value="Integrase_cat-core"/>
</dbReference>
<evidence type="ECO:0000256" key="1">
    <source>
        <dbReference type="SAM" id="MobiDB-lite"/>
    </source>
</evidence>
<dbReference type="InterPro" id="IPR012337">
    <property type="entry name" value="RNaseH-like_sf"/>
</dbReference>